<feature type="domain" description="DUF7079" evidence="1">
    <location>
        <begin position="8"/>
        <end position="118"/>
    </location>
</feature>
<gene>
    <name evidence="2" type="ORF">FK220_002330</name>
</gene>
<evidence type="ECO:0000313" key="3">
    <source>
        <dbReference type="Proteomes" id="UP000707206"/>
    </source>
</evidence>
<evidence type="ECO:0000313" key="2">
    <source>
        <dbReference type="EMBL" id="NHF58161.1"/>
    </source>
</evidence>
<dbReference type="Proteomes" id="UP000707206">
    <property type="component" value="Unassembled WGS sequence"/>
</dbReference>
<dbReference type="EMBL" id="VIKU02000001">
    <property type="protein sequence ID" value="NHF58161.1"/>
    <property type="molecule type" value="Genomic_DNA"/>
</dbReference>
<dbReference type="Pfam" id="PF23296">
    <property type="entry name" value="DUF7079"/>
    <property type="match status" value="1"/>
</dbReference>
<evidence type="ECO:0000259" key="1">
    <source>
        <dbReference type="Pfam" id="PF23296"/>
    </source>
</evidence>
<dbReference type="AlphaFoldDB" id="A0A967APQ2"/>
<accession>A0A967APQ2</accession>
<organism evidence="2 3">
    <name type="scientific">Pelagihabitans pacificus</name>
    <dbReference type="NCBI Taxonomy" id="2696054"/>
    <lineage>
        <taxon>Bacteria</taxon>
        <taxon>Pseudomonadati</taxon>
        <taxon>Bacteroidota</taxon>
        <taxon>Flavobacteriia</taxon>
        <taxon>Flavobacteriales</taxon>
        <taxon>Flavobacteriaceae</taxon>
        <taxon>Pelagihabitans</taxon>
    </lineage>
</organism>
<proteinExistence type="predicted"/>
<name>A0A967APQ2_9FLAO</name>
<reference evidence="2" key="1">
    <citation type="submission" date="2019-07" db="EMBL/GenBank/DDBJ databases">
        <authorList>
            <person name="De-Chao Zhang Q."/>
        </authorList>
    </citation>
    <scope>NUCLEOTIDE SEQUENCE</scope>
    <source>
        <strain evidence="2">TP-CH-4</strain>
    </source>
</reference>
<reference evidence="2" key="2">
    <citation type="submission" date="2020-03" db="EMBL/GenBank/DDBJ databases">
        <title>Flavobacteriaceae bacterium strain TP-CH-4, a member of the family Flavobacteriaceae isolated from a deep-sea seamount.</title>
        <authorList>
            <person name="Zhang D.-C."/>
        </authorList>
    </citation>
    <scope>NUCLEOTIDE SEQUENCE</scope>
    <source>
        <strain evidence="2">TP-CH-4</strain>
    </source>
</reference>
<keyword evidence="3" id="KW-1185">Reference proteome</keyword>
<comment type="caution">
    <text evidence="2">The sequence shown here is derived from an EMBL/GenBank/DDBJ whole genome shotgun (WGS) entry which is preliminary data.</text>
</comment>
<protein>
    <recommendedName>
        <fullName evidence="1">DUF7079 domain-containing protein</fullName>
    </recommendedName>
</protein>
<dbReference type="RefSeq" id="WP_152572666.1">
    <property type="nucleotide sequence ID" value="NZ_VIKU02000001.1"/>
</dbReference>
<dbReference type="InterPro" id="IPR055507">
    <property type="entry name" value="DUF7079"/>
</dbReference>
<sequence>MGTIDSIDERKIIWIALSDMYLDTELQEYHFKHIARTIAESNYSFEEVRKIDREEVFPVLYTNLLSVAGVWDGFQEEWLVQAILEKMGKKRFKDRIITPLVYWKMKGMFRQHWDKVGEELHKIVS</sequence>